<gene>
    <name evidence="1" type="ORF">COX77_00140</name>
</gene>
<dbReference type="AlphaFoldDB" id="A0A2M7VGP9"/>
<name>A0A2M7VGP9_9BACT</name>
<organism evidence="1 2">
    <name type="scientific">Candidatus Komeilibacteria bacterium CG_4_10_14_0_2_um_filter_37_10</name>
    <dbReference type="NCBI Taxonomy" id="1974470"/>
    <lineage>
        <taxon>Bacteria</taxon>
        <taxon>Candidatus Komeiliibacteriota</taxon>
    </lineage>
</organism>
<evidence type="ECO:0000313" key="1">
    <source>
        <dbReference type="EMBL" id="PIZ99904.1"/>
    </source>
</evidence>
<sequence>MKISPIRFSKINQFLTYYHSNASLSIINYCSFHQKIGAVMKKRIKQNLARRKVLIIHPDYGFCRNLSSTLNDQDRFDVHCFTQINHIQRIPANLKIDLLLISSDLLQKKVHPTVSKILSANQSKITVIAKDSTKIINHQEFVYTNRFDLKKDLVNFIDQQLQQ</sequence>
<protein>
    <submittedName>
        <fullName evidence="1">Uncharacterized protein</fullName>
    </submittedName>
</protein>
<accession>A0A2M7VGP9</accession>
<dbReference type="Proteomes" id="UP000230405">
    <property type="component" value="Unassembled WGS sequence"/>
</dbReference>
<dbReference type="Gene3D" id="3.40.50.10850">
    <property type="entry name" value="Ntrc-like two-domain protein"/>
    <property type="match status" value="1"/>
</dbReference>
<evidence type="ECO:0000313" key="2">
    <source>
        <dbReference type="Proteomes" id="UP000230405"/>
    </source>
</evidence>
<reference evidence="2" key="1">
    <citation type="submission" date="2017-09" db="EMBL/GenBank/DDBJ databases">
        <title>Depth-based differentiation of microbial function through sediment-hosted aquifers and enrichment of novel symbionts in the deep terrestrial subsurface.</title>
        <authorList>
            <person name="Probst A.J."/>
            <person name="Ladd B."/>
            <person name="Jarett J.K."/>
            <person name="Geller-Mcgrath D.E."/>
            <person name="Sieber C.M.K."/>
            <person name="Emerson J.B."/>
            <person name="Anantharaman K."/>
            <person name="Thomas B.C."/>
            <person name="Malmstrom R."/>
            <person name="Stieglmeier M."/>
            <person name="Klingl A."/>
            <person name="Woyke T."/>
            <person name="Ryan C.M."/>
            <person name="Banfield J.F."/>
        </authorList>
    </citation>
    <scope>NUCLEOTIDE SEQUENCE [LARGE SCALE GENOMIC DNA]</scope>
</reference>
<dbReference type="EMBL" id="PFPO01000004">
    <property type="protein sequence ID" value="PIZ99904.1"/>
    <property type="molecule type" value="Genomic_DNA"/>
</dbReference>
<comment type="caution">
    <text evidence="1">The sequence shown here is derived from an EMBL/GenBank/DDBJ whole genome shotgun (WGS) entry which is preliminary data.</text>
</comment>
<proteinExistence type="predicted"/>